<sequence>MAARYSRGLVRAAGIRYCRCGGGVEGQQGSALPDVSLSQKLLMDDWLSDVTPGSSESSPRDTDTAAPRRTRHHREGDARLTSFAQLCHQSPAERWLGLDSLVTTFDAQGHEEDVTRTKQLSAGRGARKMFGNTWWDGSDVY</sequence>
<proteinExistence type="predicted"/>
<feature type="region of interest" description="Disordered" evidence="1">
    <location>
        <begin position="47"/>
        <end position="77"/>
    </location>
</feature>
<accession>A0A5B7EVZ2</accession>
<reference evidence="2 3" key="1">
    <citation type="submission" date="2019-05" db="EMBL/GenBank/DDBJ databases">
        <title>Another draft genome of Portunus trituberculatus and its Hox gene families provides insights of decapod evolution.</title>
        <authorList>
            <person name="Jeong J.-H."/>
            <person name="Song I."/>
            <person name="Kim S."/>
            <person name="Choi T."/>
            <person name="Kim D."/>
            <person name="Ryu S."/>
            <person name="Kim W."/>
        </authorList>
    </citation>
    <scope>NUCLEOTIDE SEQUENCE [LARGE SCALE GENOMIC DNA]</scope>
    <source>
        <tissue evidence="2">Muscle</tissue>
    </source>
</reference>
<dbReference type="EMBL" id="VSRR010003534">
    <property type="protein sequence ID" value="MPC36494.1"/>
    <property type="molecule type" value="Genomic_DNA"/>
</dbReference>
<keyword evidence="3" id="KW-1185">Reference proteome</keyword>
<dbReference type="AlphaFoldDB" id="A0A5B7EVZ2"/>
<name>A0A5B7EVZ2_PORTR</name>
<gene>
    <name evidence="2" type="ORF">E2C01_029954</name>
</gene>
<organism evidence="2 3">
    <name type="scientific">Portunus trituberculatus</name>
    <name type="common">Swimming crab</name>
    <name type="synonym">Neptunus trituberculatus</name>
    <dbReference type="NCBI Taxonomy" id="210409"/>
    <lineage>
        <taxon>Eukaryota</taxon>
        <taxon>Metazoa</taxon>
        <taxon>Ecdysozoa</taxon>
        <taxon>Arthropoda</taxon>
        <taxon>Crustacea</taxon>
        <taxon>Multicrustacea</taxon>
        <taxon>Malacostraca</taxon>
        <taxon>Eumalacostraca</taxon>
        <taxon>Eucarida</taxon>
        <taxon>Decapoda</taxon>
        <taxon>Pleocyemata</taxon>
        <taxon>Brachyura</taxon>
        <taxon>Eubrachyura</taxon>
        <taxon>Portunoidea</taxon>
        <taxon>Portunidae</taxon>
        <taxon>Portuninae</taxon>
        <taxon>Portunus</taxon>
    </lineage>
</organism>
<evidence type="ECO:0000313" key="2">
    <source>
        <dbReference type="EMBL" id="MPC36494.1"/>
    </source>
</evidence>
<protein>
    <submittedName>
        <fullName evidence="2">Uncharacterized protein</fullName>
    </submittedName>
</protein>
<evidence type="ECO:0000313" key="3">
    <source>
        <dbReference type="Proteomes" id="UP000324222"/>
    </source>
</evidence>
<comment type="caution">
    <text evidence="2">The sequence shown here is derived from an EMBL/GenBank/DDBJ whole genome shotgun (WGS) entry which is preliminary data.</text>
</comment>
<evidence type="ECO:0000256" key="1">
    <source>
        <dbReference type="SAM" id="MobiDB-lite"/>
    </source>
</evidence>
<dbReference type="Proteomes" id="UP000324222">
    <property type="component" value="Unassembled WGS sequence"/>
</dbReference>